<keyword evidence="3" id="KW-1185">Reference proteome</keyword>
<dbReference type="OrthoDB" id="2756573at2759"/>
<proteinExistence type="predicted"/>
<feature type="region of interest" description="Disordered" evidence="1">
    <location>
        <begin position="272"/>
        <end position="292"/>
    </location>
</feature>
<dbReference type="GeneID" id="18911892"/>
<dbReference type="EMBL" id="JH930793">
    <property type="protein sequence ID" value="EKM48717.1"/>
    <property type="molecule type" value="Genomic_DNA"/>
</dbReference>
<accession>K5WEW4</accession>
<evidence type="ECO:0000313" key="3">
    <source>
        <dbReference type="Proteomes" id="UP000008370"/>
    </source>
</evidence>
<dbReference type="InParanoid" id="K5WEW4"/>
<protein>
    <submittedName>
        <fullName evidence="2">Uncharacterized protein</fullName>
    </submittedName>
</protein>
<organism evidence="2 3">
    <name type="scientific">Phanerochaete carnosa (strain HHB-10118-sp)</name>
    <name type="common">White-rot fungus</name>
    <name type="synonym">Peniophora carnosa</name>
    <dbReference type="NCBI Taxonomy" id="650164"/>
    <lineage>
        <taxon>Eukaryota</taxon>
        <taxon>Fungi</taxon>
        <taxon>Dikarya</taxon>
        <taxon>Basidiomycota</taxon>
        <taxon>Agaricomycotina</taxon>
        <taxon>Agaricomycetes</taxon>
        <taxon>Polyporales</taxon>
        <taxon>Phanerochaetaceae</taxon>
        <taxon>Phanerochaete</taxon>
    </lineage>
</organism>
<evidence type="ECO:0000313" key="2">
    <source>
        <dbReference type="EMBL" id="EKM48717.1"/>
    </source>
</evidence>
<dbReference type="Proteomes" id="UP000008370">
    <property type="component" value="Unassembled WGS sequence"/>
</dbReference>
<gene>
    <name evidence="2" type="ORF">PHACADRAFT_202485</name>
</gene>
<dbReference type="RefSeq" id="XP_007402730.1">
    <property type="nucleotide sequence ID" value="XM_007402668.1"/>
</dbReference>
<feature type="compositionally biased region" description="Basic and acidic residues" evidence="1">
    <location>
        <begin position="283"/>
        <end position="292"/>
    </location>
</feature>
<name>K5WEW4_PHACS</name>
<reference evidence="2 3" key="1">
    <citation type="journal article" date="2012" name="BMC Genomics">
        <title>Comparative genomics of the white-rot fungi, Phanerochaete carnosa and P. chrysosporium, to elucidate the genetic basis of the distinct wood types they colonize.</title>
        <authorList>
            <person name="Suzuki H."/>
            <person name="MacDonald J."/>
            <person name="Syed K."/>
            <person name="Salamov A."/>
            <person name="Hori C."/>
            <person name="Aerts A."/>
            <person name="Henrissat B."/>
            <person name="Wiebenga A."/>
            <person name="vanKuyk P.A."/>
            <person name="Barry K."/>
            <person name="Lindquist E."/>
            <person name="LaButti K."/>
            <person name="Lapidus A."/>
            <person name="Lucas S."/>
            <person name="Coutinho P."/>
            <person name="Gong Y."/>
            <person name="Samejima M."/>
            <person name="Mahadevan R."/>
            <person name="Abou-Zaid M."/>
            <person name="de Vries R.P."/>
            <person name="Igarashi K."/>
            <person name="Yadav J.S."/>
            <person name="Grigoriev I.V."/>
            <person name="Master E.R."/>
        </authorList>
    </citation>
    <scope>NUCLEOTIDE SEQUENCE [LARGE SCALE GENOMIC DNA]</scope>
    <source>
        <strain evidence="2 3">HHB-10118-sp</strain>
    </source>
</reference>
<evidence type="ECO:0000256" key="1">
    <source>
        <dbReference type="SAM" id="MobiDB-lite"/>
    </source>
</evidence>
<feature type="compositionally biased region" description="Acidic residues" evidence="1">
    <location>
        <begin position="272"/>
        <end position="282"/>
    </location>
</feature>
<dbReference type="KEGG" id="pco:PHACADRAFT_202485"/>
<dbReference type="AlphaFoldDB" id="K5WEW4"/>
<dbReference type="HOGENOM" id="CLU_053360_2_0_1"/>
<sequence length="292" mass="32626">MSTQPDQALVQAYSQLTTGDYVAVAAACKYILHYPLRCSHSICPSGLPIYELLITFDNEIKIVWKRPVTASAVLLGSVRWCMLLTAVLQLEPSTQNFPVAGKQQIAYLNSTHSCPPLEIMTWIFTLLGFLQIAFTYVTRGSLVLADAIVLVLTWIKTFGHWKNARRLNMRVSLTTCLLRDGTIYFIEHSTASDLRLFYDTAPVSAFIVALPPVLISRFMINLRTVDSELSDYSVHMSYRQQEQPTLQIRRSLNRLGNIGGILQSGWGDELCDEENGSAEADEEGHCETSAEA</sequence>